<sequence>MSRKPMQTLKLEIDGPVATLTMNRPDKRNAMNDQLLTELDTFFSQPPEGVKVVILTGTEGHFCSGLDLSEHVARDAEGTLRHSRGWHGVMDKIQFSGLPVVSAMFGAVIGGGLELATATHVRIAEPSVIFQLPEGRRGIYVGGGASVRVGRILGADRMIEMMLTGRKYDAEEGLRLGLCHYSVGPGEAIGLARELAEKIARNAGLSNYVMIHALARIEDMSKADGLFTESLCAALTQTSPDAQEGLKAFLEKRSPQFR</sequence>
<dbReference type="Gene3D" id="1.10.12.10">
    <property type="entry name" value="Lyase 2-enoyl-coa Hydratase, Chain A, domain 2"/>
    <property type="match status" value="1"/>
</dbReference>
<dbReference type="InterPro" id="IPR014748">
    <property type="entry name" value="Enoyl-CoA_hydra_C"/>
</dbReference>
<keyword evidence="2" id="KW-0456">Lyase</keyword>
<evidence type="ECO:0000256" key="1">
    <source>
        <dbReference type="ARBA" id="ARBA00005254"/>
    </source>
</evidence>
<dbReference type="Proteomes" id="UP001597151">
    <property type="component" value="Unassembled WGS sequence"/>
</dbReference>
<evidence type="ECO:0000313" key="3">
    <source>
        <dbReference type="EMBL" id="MFD1194933.1"/>
    </source>
</evidence>
<reference evidence="4" key="1">
    <citation type="journal article" date="2019" name="Int. J. Syst. Evol. Microbiol.">
        <title>The Global Catalogue of Microorganisms (GCM) 10K type strain sequencing project: providing services to taxonomists for standard genome sequencing and annotation.</title>
        <authorList>
            <consortium name="The Broad Institute Genomics Platform"/>
            <consortium name="The Broad Institute Genome Sequencing Center for Infectious Disease"/>
            <person name="Wu L."/>
            <person name="Ma J."/>
        </authorList>
    </citation>
    <scope>NUCLEOTIDE SEQUENCE [LARGE SCALE GENOMIC DNA]</scope>
    <source>
        <strain evidence="4">CCUG 55328</strain>
    </source>
</reference>
<name>A0ABW3TD11_9RHOB</name>
<dbReference type="Gene3D" id="3.90.226.10">
    <property type="entry name" value="2-enoyl-CoA Hydratase, Chain A, domain 1"/>
    <property type="match status" value="1"/>
</dbReference>
<evidence type="ECO:0000256" key="2">
    <source>
        <dbReference type="ARBA" id="ARBA00023239"/>
    </source>
</evidence>
<dbReference type="PANTHER" id="PTHR11941">
    <property type="entry name" value="ENOYL-COA HYDRATASE-RELATED"/>
    <property type="match status" value="1"/>
</dbReference>
<protein>
    <submittedName>
        <fullName evidence="3">Crotonase/enoyl-CoA hydratase family protein</fullName>
    </submittedName>
</protein>
<dbReference type="Pfam" id="PF00378">
    <property type="entry name" value="ECH_1"/>
    <property type="match status" value="1"/>
</dbReference>
<accession>A0ABW3TD11</accession>
<dbReference type="InterPro" id="IPR029045">
    <property type="entry name" value="ClpP/crotonase-like_dom_sf"/>
</dbReference>
<dbReference type="SUPFAM" id="SSF52096">
    <property type="entry name" value="ClpP/crotonase"/>
    <property type="match status" value="1"/>
</dbReference>
<dbReference type="EMBL" id="JBHTKR010000003">
    <property type="protein sequence ID" value="MFD1194933.1"/>
    <property type="molecule type" value="Genomic_DNA"/>
</dbReference>
<dbReference type="PANTHER" id="PTHR11941:SF54">
    <property type="entry name" value="ENOYL-COA HYDRATASE, MITOCHONDRIAL"/>
    <property type="match status" value="1"/>
</dbReference>
<dbReference type="NCBIfam" id="NF006013">
    <property type="entry name" value="PRK08150.1"/>
    <property type="match status" value="1"/>
</dbReference>
<proteinExistence type="inferred from homology"/>
<dbReference type="RefSeq" id="WP_380791070.1">
    <property type="nucleotide sequence ID" value="NZ_JBHTKR010000003.1"/>
</dbReference>
<comment type="caution">
    <text evidence="3">The sequence shown here is derived from an EMBL/GenBank/DDBJ whole genome shotgun (WGS) entry which is preliminary data.</text>
</comment>
<comment type="similarity">
    <text evidence="1">Belongs to the enoyl-CoA hydratase/isomerase family.</text>
</comment>
<organism evidence="3 4">
    <name type="scientific">Seohaeicola saemankumensis</name>
    <dbReference type="NCBI Taxonomy" id="481181"/>
    <lineage>
        <taxon>Bacteria</taxon>
        <taxon>Pseudomonadati</taxon>
        <taxon>Pseudomonadota</taxon>
        <taxon>Alphaproteobacteria</taxon>
        <taxon>Rhodobacterales</taxon>
        <taxon>Roseobacteraceae</taxon>
        <taxon>Seohaeicola</taxon>
    </lineage>
</organism>
<evidence type="ECO:0000313" key="4">
    <source>
        <dbReference type="Proteomes" id="UP001597151"/>
    </source>
</evidence>
<keyword evidence="4" id="KW-1185">Reference proteome</keyword>
<dbReference type="CDD" id="cd06558">
    <property type="entry name" value="crotonase-like"/>
    <property type="match status" value="1"/>
</dbReference>
<gene>
    <name evidence="3" type="ORF">ACFQ3C_09645</name>
</gene>
<dbReference type="InterPro" id="IPR001753">
    <property type="entry name" value="Enoyl-CoA_hydra/iso"/>
</dbReference>